<dbReference type="SUPFAM" id="SSF48371">
    <property type="entry name" value="ARM repeat"/>
    <property type="match status" value="1"/>
</dbReference>
<organism evidence="9 10">
    <name type="scientific">Chlamydomonas reinhardtii</name>
    <name type="common">Chlamydomonas smithii</name>
    <dbReference type="NCBI Taxonomy" id="3055"/>
    <lineage>
        <taxon>Eukaryota</taxon>
        <taxon>Viridiplantae</taxon>
        <taxon>Chlorophyta</taxon>
        <taxon>core chlorophytes</taxon>
        <taxon>Chlorophyceae</taxon>
        <taxon>CS clade</taxon>
        <taxon>Chlamydomonadales</taxon>
        <taxon>Chlamydomonadaceae</taxon>
        <taxon>Chlamydomonas</taxon>
    </lineage>
</organism>
<feature type="region of interest" description="Disordered" evidence="7">
    <location>
        <begin position="457"/>
        <end position="495"/>
    </location>
</feature>
<sequence length="1803" mass="179480">MSAAALSQLAEVASGDLTGRRADAALTEAAEAVQELRNGAGWSELEGEEVSAVALTRALGDLLKQESTALRGNAASIYVGLLALRGAPVGTLCEPYAFAAFIQCLKGICLPTKKAPASGDATQQDGEADTAAPVVSPVALLEDLGLFLKHHSMRGNSEMFALLLDALVDMTGSAVSASSGGGGSGKAGKRGGSKNSGASVSDAAFALLPVALDSRHGNVAQTLAVVANKLVPTLVGADGGGGGGGGGKRGGGGQAVDRRGAALGLVNSLLSTQPAVKPCRLALMRQLCLRAPDKADCRATAVASVQSLVSSCDGAELRALCVFLHRLSRTQKPGHRMVAVELAGALLASLPAPFGPEGEYKHMLDGSRGAGDELEAPWSALCLGALVARTNDKSASVRGKALTCLAEVAQSFAKDLAAAAQRQEPLDECSAAAFVPALCASRHICVQVAAPKGAGRAQGAAAEGGAEEEEEEEDDEDEEMEDAEAQEGDGEAAAAVLRPPKEAKVTATIPAKVSLDLGWLKSLCHARCRDDKAAVRKAALALLEAGLELGAATGAAGGDAPSTHDVMVLEDATADTLVSVRKAALQSVCSLALCYPHHPGLAGVWARCVLPMIRDPETAIQDTVLDRLAALLLDPLAKLASGSSRGAAGAAGSSSASAAVLFRGFTPAQQAVAEEVRQRLAALAAMGRGASGCLGRALAAMSARKLLRAPQVAAGLEAFLLAAAAEEADAAAAAPPGPRGRGAKGAGGPGDAAWDAERERRRASRDQREGAWLVLVEVAAQDPAAPSWQFLQRRWEELRGGGGGGGGGAAAAAQEGAMLLWVISHAASRFPAADAATLASGLLQAVLGFSLPCAAVAAHLAALHRLTTAAGGSGGGGGGGGGVGGNGGDADAVEEGGEAAVGPPARWCARVVAAAEEVLGAAMEARGNMSAGQAARTQLALFTLGEVAVLRELRAVPGGAAVKVQALTSMTSSSWRPAAAPGGAGGGGGGGAGAGRVLQAGPAAAGAAAAAATAVCAQAWTCLGKLCMVDEGLAKKCVPLMVQEMSSSPSPAVRSVLLVAVADMVVQFTGLADGHVARLAAAVRDPHELVRRQALALLANLLLRDFVKWRGALVHRFLLALVDESAGVRQLATYLLGDSLAAKAPLLAYNHFIESLFVLNDCTSGVHASSRGSSSSAAGSDLAAELALHSALEGGGGFHLKGASPIMRAKRDIIYTSLLRRMSPEHRFAASAKMVAEVLGGVVDGLLPLTGGAAAAAAAGGSSAAAAAVGGADEVLGDALRLLACKDMKVNTSKFGAGGADEDLEPSATQEDASRARGKLVGAMMRKHLAESVVPLMVELRYLLQAQKHPLLGSLMLCLASLLRDHKGEVEDILVADKQLAREILHDLKHYEALARTQQAAHEAAMAAALSGGGGSGGGAVPLQRDAVPEAAAVVTVAAGAGAGPSTAGAMPPPKAPAAGEGQRRRSMLDGVEPRATPLAAEVLLATAAKRRQPQPQSQSRPHTPYAGSAAGGLPAGAKTPAAALGGAGALPGTAMRTPRTGLLGTGLRGRGMAAAGLGFGGAAPSPAPLSARAQRPLQGAGGAAAGLLLSPAAVAAGRARTEAAALAGGAVDAAAEAEPIRVVLPLPDPEEAAAAQQRSRPLGPHNPQAGGDGAEGAAAAAAPHRTPPAALAAAVRAARKAAAAVTDGEQPEQEAGESGGSGGKDGGRAASAAMKVEPAQPGQENTAPEEEAAAPAGRPKRGAAPAAAAPAAAPAAAGKAAGRSTKVKTEHGVAEAAAVRVKEEPAAGGRGTRASKRRLGNT</sequence>
<feature type="region of interest" description="Disordered" evidence="7">
    <location>
        <begin position="731"/>
        <end position="763"/>
    </location>
</feature>
<evidence type="ECO:0000313" key="10">
    <source>
        <dbReference type="Proteomes" id="UP000006906"/>
    </source>
</evidence>
<feature type="region of interest" description="Disordered" evidence="7">
    <location>
        <begin position="873"/>
        <end position="898"/>
    </location>
</feature>
<evidence type="ECO:0000259" key="8">
    <source>
        <dbReference type="Pfam" id="PF12717"/>
    </source>
</evidence>
<dbReference type="FunCoup" id="A0A2K3DT74">
    <property type="interactions" value="839"/>
</dbReference>
<feature type="compositionally biased region" description="Acidic residues" evidence="7">
    <location>
        <begin position="465"/>
        <end position="490"/>
    </location>
</feature>
<dbReference type="OrthoDB" id="10263978at2759"/>
<evidence type="ECO:0000256" key="5">
    <source>
        <dbReference type="ARBA" id="ARBA00023242"/>
    </source>
</evidence>
<dbReference type="STRING" id="3055.A0A2K3DT74"/>
<keyword evidence="6" id="KW-0131">Cell cycle</keyword>
<evidence type="ECO:0000256" key="3">
    <source>
        <dbReference type="ARBA" id="ARBA00022776"/>
    </source>
</evidence>
<feature type="compositionally biased region" description="Low complexity" evidence="7">
    <location>
        <begin position="1656"/>
        <end position="1685"/>
    </location>
</feature>
<dbReference type="RefSeq" id="XP_042924939.1">
    <property type="nucleotide sequence ID" value="XM_043062376.1"/>
</dbReference>
<evidence type="ECO:0000256" key="7">
    <source>
        <dbReference type="SAM" id="MobiDB-lite"/>
    </source>
</evidence>
<dbReference type="InterPro" id="IPR016024">
    <property type="entry name" value="ARM-type_fold"/>
</dbReference>
<feature type="compositionally biased region" description="Basic residues" evidence="7">
    <location>
        <begin position="1794"/>
        <end position="1803"/>
    </location>
</feature>
<gene>
    <name evidence="9" type="ORF">CHLRE_05g241150v5</name>
</gene>
<dbReference type="Gramene" id="PNW83736">
    <property type="protein sequence ID" value="PNW83736"/>
    <property type="gene ID" value="CHLRE_05g241150v5"/>
</dbReference>
<dbReference type="GeneID" id="66053425"/>
<dbReference type="Gene3D" id="1.25.10.10">
    <property type="entry name" value="Leucine-rich Repeat Variant"/>
    <property type="match status" value="2"/>
</dbReference>
<dbReference type="Pfam" id="PF12717">
    <property type="entry name" value="Cnd1"/>
    <property type="match status" value="1"/>
</dbReference>
<dbReference type="Proteomes" id="UP000006906">
    <property type="component" value="Chromosome 5"/>
</dbReference>
<keyword evidence="4" id="KW-0226">DNA condensation</keyword>
<dbReference type="GO" id="GO:0042393">
    <property type="term" value="F:histone binding"/>
    <property type="evidence" value="ECO:0000318"/>
    <property type="project" value="GO_Central"/>
</dbReference>
<keyword evidence="2" id="KW-0132">Cell division</keyword>
<evidence type="ECO:0000313" key="9">
    <source>
        <dbReference type="EMBL" id="PNW83736.1"/>
    </source>
</evidence>
<feature type="compositionally biased region" description="Gly residues" evidence="7">
    <location>
        <begin position="873"/>
        <end position="888"/>
    </location>
</feature>
<dbReference type="InterPro" id="IPR032682">
    <property type="entry name" value="Cnd1_C"/>
</dbReference>
<proteinExistence type="predicted"/>
<dbReference type="KEGG" id="cre:CHLRE_05g241150v5"/>
<evidence type="ECO:0000256" key="1">
    <source>
        <dbReference type="ARBA" id="ARBA00004123"/>
    </source>
</evidence>
<dbReference type="PANTHER" id="PTHR14222:SF1">
    <property type="entry name" value="CONDENSIN-2 COMPLEX SUBUNIT D3"/>
    <property type="match status" value="1"/>
</dbReference>
<keyword evidence="10" id="KW-1185">Reference proteome</keyword>
<dbReference type="PANTHER" id="PTHR14222">
    <property type="entry name" value="CONDENSIN"/>
    <property type="match status" value="1"/>
</dbReference>
<evidence type="ECO:0000256" key="2">
    <source>
        <dbReference type="ARBA" id="ARBA00022618"/>
    </source>
</evidence>
<feature type="region of interest" description="Disordered" evidence="7">
    <location>
        <begin position="1443"/>
        <end position="1468"/>
    </location>
</feature>
<feature type="domain" description="Condensin complex subunit 1 C-terminal" evidence="8">
    <location>
        <begin position="1053"/>
        <end position="1165"/>
    </location>
</feature>
<dbReference type="InParanoid" id="A0A2K3DT74"/>
<comment type="subcellular location">
    <subcellularLocation>
        <location evidence="1">Nucleus</location>
    </subcellularLocation>
</comment>
<name>A0A2K3DT74_CHLRE</name>
<dbReference type="GO" id="GO:0010032">
    <property type="term" value="P:meiotic chromosome condensation"/>
    <property type="evidence" value="ECO:0000318"/>
    <property type="project" value="GO_Central"/>
</dbReference>
<dbReference type="GO" id="GO:0000779">
    <property type="term" value="C:condensed chromosome, centromeric region"/>
    <property type="evidence" value="ECO:0000318"/>
    <property type="project" value="GO_Central"/>
</dbReference>
<dbReference type="GO" id="GO:0000796">
    <property type="term" value="C:condensin complex"/>
    <property type="evidence" value="ECO:0000318"/>
    <property type="project" value="GO_Central"/>
</dbReference>
<dbReference type="GO" id="GO:0005634">
    <property type="term" value="C:nucleus"/>
    <property type="evidence" value="ECO:0007669"/>
    <property type="project" value="UniProtKB-SubCell"/>
</dbReference>
<feature type="region of interest" description="Disordered" evidence="7">
    <location>
        <begin position="1631"/>
        <end position="1803"/>
    </location>
</feature>
<feature type="compositionally biased region" description="Low complexity" evidence="7">
    <location>
        <begin position="1494"/>
        <end position="1509"/>
    </location>
</feature>
<keyword evidence="3" id="KW-0498">Mitosis</keyword>
<feature type="compositionally biased region" description="Low complexity" evidence="7">
    <location>
        <begin position="1734"/>
        <end position="1764"/>
    </location>
</feature>
<evidence type="ECO:0000256" key="4">
    <source>
        <dbReference type="ARBA" id="ARBA00023067"/>
    </source>
</evidence>
<reference evidence="9 10" key="1">
    <citation type="journal article" date="2007" name="Science">
        <title>The Chlamydomonas genome reveals the evolution of key animal and plant functions.</title>
        <authorList>
            <person name="Merchant S.S."/>
            <person name="Prochnik S.E."/>
            <person name="Vallon O."/>
            <person name="Harris E.H."/>
            <person name="Karpowicz S.J."/>
            <person name="Witman G.B."/>
            <person name="Terry A."/>
            <person name="Salamov A."/>
            <person name="Fritz-Laylin L.K."/>
            <person name="Marechal-Drouard L."/>
            <person name="Marshall W.F."/>
            <person name="Qu L.H."/>
            <person name="Nelson D.R."/>
            <person name="Sanderfoot A.A."/>
            <person name="Spalding M.H."/>
            <person name="Kapitonov V.V."/>
            <person name="Ren Q."/>
            <person name="Ferris P."/>
            <person name="Lindquist E."/>
            <person name="Shapiro H."/>
            <person name="Lucas S.M."/>
            <person name="Grimwood J."/>
            <person name="Schmutz J."/>
            <person name="Cardol P."/>
            <person name="Cerutti H."/>
            <person name="Chanfreau G."/>
            <person name="Chen C.L."/>
            <person name="Cognat V."/>
            <person name="Croft M.T."/>
            <person name="Dent R."/>
            <person name="Dutcher S."/>
            <person name="Fernandez E."/>
            <person name="Fukuzawa H."/>
            <person name="Gonzalez-Ballester D."/>
            <person name="Gonzalez-Halphen D."/>
            <person name="Hallmann A."/>
            <person name="Hanikenne M."/>
            <person name="Hippler M."/>
            <person name="Inwood W."/>
            <person name="Jabbari K."/>
            <person name="Kalanon M."/>
            <person name="Kuras R."/>
            <person name="Lefebvre P.A."/>
            <person name="Lemaire S.D."/>
            <person name="Lobanov A.V."/>
            <person name="Lohr M."/>
            <person name="Manuell A."/>
            <person name="Meier I."/>
            <person name="Mets L."/>
            <person name="Mittag M."/>
            <person name="Mittelmeier T."/>
            <person name="Moroney J.V."/>
            <person name="Moseley J."/>
            <person name="Napoli C."/>
            <person name="Nedelcu A.M."/>
            <person name="Niyogi K."/>
            <person name="Novoselov S.V."/>
            <person name="Paulsen I.T."/>
            <person name="Pazour G."/>
            <person name="Purton S."/>
            <person name="Ral J.P."/>
            <person name="Riano-Pachon D.M."/>
            <person name="Riekhof W."/>
            <person name="Rymarquis L."/>
            <person name="Schroda M."/>
            <person name="Stern D."/>
            <person name="Umen J."/>
            <person name="Willows R."/>
            <person name="Wilson N."/>
            <person name="Zimmer S.L."/>
            <person name="Allmer J."/>
            <person name="Balk J."/>
            <person name="Bisova K."/>
            <person name="Chen C.J."/>
            <person name="Elias M."/>
            <person name="Gendler K."/>
            <person name="Hauser C."/>
            <person name="Lamb M.R."/>
            <person name="Ledford H."/>
            <person name="Long J.C."/>
            <person name="Minagawa J."/>
            <person name="Page M.D."/>
            <person name="Pan J."/>
            <person name="Pootakham W."/>
            <person name="Roje S."/>
            <person name="Rose A."/>
            <person name="Stahlberg E."/>
            <person name="Terauchi A.M."/>
            <person name="Yang P."/>
            <person name="Ball S."/>
            <person name="Bowler C."/>
            <person name="Dieckmann C.L."/>
            <person name="Gladyshev V.N."/>
            <person name="Green P."/>
            <person name="Jorgensen R."/>
            <person name="Mayfield S."/>
            <person name="Mueller-Roeber B."/>
            <person name="Rajamani S."/>
            <person name="Sayre R.T."/>
            <person name="Brokstein P."/>
            <person name="Dubchak I."/>
            <person name="Goodstein D."/>
            <person name="Hornick L."/>
            <person name="Huang Y.W."/>
            <person name="Jhaveri J."/>
            <person name="Luo Y."/>
            <person name="Martinez D."/>
            <person name="Ngau W.C."/>
            <person name="Otillar B."/>
            <person name="Poliakov A."/>
            <person name="Porter A."/>
            <person name="Szajkowski L."/>
            <person name="Werner G."/>
            <person name="Zhou K."/>
            <person name="Grigoriev I.V."/>
            <person name="Rokhsar D.S."/>
            <person name="Grossman A.R."/>
        </authorList>
    </citation>
    <scope>NUCLEOTIDE SEQUENCE [LARGE SCALE GENOMIC DNA]</scope>
    <source>
        <strain evidence="10">CC-503</strain>
    </source>
</reference>
<keyword evidence="5" id="KW-0539">Nucleus</keyword>
<dbReference type="InterPro" id="IPR011989">
    <property type="entry name" value="ARM-like"/>
</dbReference>
<protein>
    <recommendedName>
        <fullName evidence="8">Condensin complex subunit 1 C-terminal domain-containing protein</fullName>
    </recommendedName>
</protein>
<dbReference type="GO" id="GO:0007076">
    <property type="term" value="P:mitotic chromosome condensation"/>
    <property type="evidence" value="ECO:0000318"/>
    <property type="project" value="GO_Central"/>
</dbReference>
<dbReference type="GO" id="GO:0051301">
    <property type="term" value="P:cell division"/>
    <property type="evidence" value="ECO:0007669"/>
    <property type="project" value="UniProtKB-KW"/>
</dbReference>
<feature type="compositionally biased region" description="Gly residues" evidence="7">
    <location>
        <begin position="739"/>
        <end position="750"/>
    </location>
</feature>
<feature type="region of interest" description="Disordered" evidence="7">
    <location>
        <begin position="1489"/>
        <end position="1518"/>
    </location>
</feature>
<evidence type="ECO:0000256" key="6">
    <source>
        <dbReference type="ARBA" id="ARBA00023306"/>
    </source>
</evidence>
<dbReference type="InterPro" id="IPR026971">
    <property type="entry name" value="CND1/NCAPD3"/>
</dbReference>
<accession>A0A2K3DT74</accession>
<dbReference type="EMBL" id="CM008966">
    <property type="protein sequence ID" value="PNW83736.1"/>
    <property type="molecule type" value="Genomic_DNA"/>
</dbReference>